<dbReference type="OrthoDB" id="5654191at2"/>
<keyword evidence="1" id="KW-0472">Membrane</keyword>
<sequence>MAGKLTDKQYKDLYYGLLRHYQYCRERGINEYWQIRQELFAAVNTLLGERRFPGIKETEYANLYNAVEVFAKATPAGRTLKEETMPSSMLSYQPVTSSVQINNYYQSSLSRWDDFIFFTPRPIPYYPPVVVIDRSSNTSNDDKKKNDMFASLAILGLVLFAVAATGIAVYYLLKEISHNMERFTYNEGWFQAATSMCSMAAFAFASSWFCSAFLTSPLSTLAISLGMANPLSAAMFGVVCCSILGTAAATFIFTLIQQKMLKNSNPDALDANDPYRYIISPSQEEALEEKRINPVAVKLAIIALRAEMSEEQPMHRLWSWRTQVTKKNMDTIRKLKSGDLDEVKVGDLSFDCRKYDVVSSYTAYPAAYGQPPAYNPYSVPSAPPADSRFGI</sequence>
<name>A0A0W0R304_9GAMM</name>
<dbReference type="PATRIC" id="fig|45056.6.peg.107"/>
<dbReference type="Proteomes" id="UP000054859">
    <property type="component" value="Unassembled WGS sequence"/>
</dbReference>
<keyword evidence="4" id="KW-1185">Reference proteome</keyword>
<dbReference type="EMBL" id="LR134418">
    <property type="protein sequence ID" value="VEH84733.1"/>
    <property type="molecule type" value="Genomic_DNA"/>
</dbReference>
<organism evidence="2 4">
    <name type="scientific">Legionella adelaidensis</name>
    <dbReference type="NCBI Taxonomy" id="45056"/>
    <lineage>
        <taxon>Bacteria</taxon>
        <taxon>Pseudomonadati</taxon>
        <taxon>Pseudomonadota</taxon>
        <taxon>Gammaproteobacteria</taxon>
        <taxon>Legionellales</taxon>
        <taxon>Legionellaceae</taxon>
        <taxon>Legionella</taxon>
    </lineage>
</organism>
<feature type="transmembrane region" description="Helical" evidence="1">
    <location>
        <begin position="234"/>
        <end position="256"/>
    </location>
</feature>
<reference evidence="2 4" key="1">
    <citation type="submission" date="2015-11" db="EMBL/GenBank/DDBJ databases">
        <title>Identification of large and diverse effector repertoires of 38 Legionella species.</title>
        <authorList>
            <person name="Burstein D."/>
            <person name="Amaro F."/>
            <person name="Zusman T."/>
            <person name="Lifshitz Z."/>
            <person name="Cohen O."/>
            <person name="Gilbert J.A."/>
            <person name="Pupko T."/>
            <person name="Shuman H.A."/>
            <person name="Segal G."/>
        </authorList>
    </citation>
    <scope>NUCLEOTIDE SEQUENCE [LARGE SCALE GENOMIC DNA]</scope>
    <source>
        <strain evidence="2 4">1762-AUS-E</strain>
    </source>
</reference>
<keyword evidence="1" id="KW-0812">Transmembrane</keyword>
<dbReference type="EMBL" id="LNKA01000001">
    <property type="protein sequence ID" value="KTC65446.1"/>
    <property type="molecule type" value="Genomic_DNA"/>
</dbReference>
<geneLocation type="plasmid" evidence="3 5">
    <name>9</name>
</geneLocation>
<reference evidence="3 5" key="2">
    <citation type="submission" date="2018-12" db="EMBL/GenBank/DDBJ databases">
        <authorList>
            <consortium name="Pathogen Informatics"/>
        </authorList>
    </citation>
    <scope>NUCLEOTIDE SEQUENCE [LARGE SCALE GENOMIC DNA]</scope>
    <source>
        <strain evidence="3 5">NCTC12735</strain>
        <plasmid evidence="5">9</plasmid>
    </source>
</reference>
<evidence type="ECO:0000313" key="3">
    <source>
        <dbReference type="EMBL" id="VEH84733.1"/>
    </source>
</evidence>
<feature type="transmembrane region" description="Helical" evidence="1">
    <location>
        <begin position="148"/>
        <end position="173"/>
    </location>
</feature>
<dbReference type="Proteomes" id="UP000281170">
    <property type="component" value="Plasmid 9"/>
</dbReference>
<evidence type="ECO:0000313" key="4">
    <source>
        <dbReference type="Proteomes" id="UP000054859"/>
    </source>
</evidence>
<proteinExistence type="predicted"/>
<protein>
    <submittedName>
        <fullName evidence="2">Uncharacterized protein</fullName>
    </submittedName>
</protein>
<dbReference type="RefSeq" id="WP_058461209.1">
    <property type="nucleotide sequence ID" value="NZ_CAAAHS010000003.1"/>
</dbReference>
<keyword evidence="1" id="KW-1133">Transmembrane helix</keyword>
<dbReference type="KEGG" id="ladl:NCTC12735_00346"/>
<evidence type="ECO:0000256" key="1">
    <source>
        <dbReference type="SAM" id="Phobius"/>
    </source>
</evidence>
<evidence type="ECO:0000313" key="5">
    <source>
        <dbReference type="Proteomes" id="UP000281170"/>
    </source>
</evidence>
<gene>
    <name evidence="2" type="ORF">Lade_0104</name>
    <name evidence="3" type="ORF">NCTC12735_00346</name>
</gene>
<accession>A0A0W0R304</accession>
<evidence type="ECO:0000313" key="2">
    <source>
        <dbReference type="EMBL" id="KTC65446.1"/>
    </source>
</evidence>
<feature type="transmembrane region" description="Helical" evidence="1">
    <location>
        <begin position="193"/>
        <end position="214"/>
    </location>
</feature>
<keyword evidence="3" id="KW-0614">Plasmid</keyword>
<dbReference type="AlphaFoldDB" id="A0A0W0R304"/>